<sequence length="99" mass="11791">MDSLFLEQAWRYQDKILAEAEKEGEKEERTATITSLDELQLRPRGSKGQPKERRLMNHLSHHHFYFKHISSLFTSFLRPFFTSNRRKITVFVSTMFITA</sequence>
<comment type="caution">
    <text evidence="1">The sequence shown here is derived from an EMBL/GenBank/DDBJ whole genome shotgun (WGS) entry which is preliminary data.</text>
</comment>
<name>A0AAD8KRG2_TARER</name>
<protein>
    <submittedName>
        <fullName evidence="1">Uncharacterized protein</fullName>
    </submittedName>
</protein>
<dbReference type="Proteomes" id="UP001229421">
    <property type="component" value="Unassembled WGS sequence"/>
</dbReference>
<evidence type="ECO:0000313" key="2">
    <source>
        <dbReference type="Proteomes" id="UP001229421"/>
    </source>
</evidence>
<proteinExistence type="predicted"/>
<gene>
    <name evidence="1" type="ORF">QVD17_21207</name>
</gene>
<dbReference type="AlphaFoldDB" id="A0AAD8KRG2"/>
<keyword evidence="2" id="KW-1185">Reference proteome</keyword>
<evidence type="ECO:0000313" key="1">
    <source>
        <dbReference type="EMBL" id="KAK1425846.1"/>
    </source>
</evidence>
<dbReference type="EMBL" id="JAUHHV010000005">
    <property type="protein sequence ID" value="KAK1425846.1"/>
    <property type="molecule type" value="Genomic_DNA"/>
</dbReference>
<organism evidence="1 2">
    <name type="scientific">Tagetes erecta</name>
    <name type="common">African marigold</name>
    <dbReference type="NCBI Taxonomy" id="13708"/>
    <lineage>
        <taxon>Eukaryota</taxon>
        <taxon>Viridiplantae</taxon>
        <taxon>Streptophyta</taxon>
        <taxon>Embryophyta</taxon>
        <taxon>Tracheophyta</taxon>
        <taxon>Spermatophyta</taxon>
        <taxon>Magnoliopsida</taxon>
        <taxon>eudicotyledons</taxon>
        <taxon>Gunneridae</taxon>
        <taxon>Pentapetalae</taxon>
        <taxon>asterids</taxon>
        <taxon>campanulids</taxon>
        <taxon>Asterales</taxon>
        <taxon>Asteraceae</taxon>
        <taxon>Asteroideae</taxon>
        <taxon>Heliantheae alliance</taxon>
        <taxon>Tageteae</taxon>
        <taxon>Tagetes</taxon>
    </lineage>
</organism>
<accession>A0AAD8KRG2</accession>
<reference evidence="1" key="1">
    <citation type="journal article" date="2023" name="bioRxiv">
        <title>Improved chromosome-level genome assembly for marigold (Tagetes erecta).</title>
        <authorList>
            <person name="Jiang F."/>
            <person name="Yuan L."/>
            <person name="Wang S."/>
            <person name="Wang H."/>
            <person name="Xu D."/>
            <person name="Wang A."/>
            <person name="Fan W."/>
        </authorList>
    </citation>
    <scope>NUCLEOTIDE SEQUENCE</scope>
    <source>
        <strain evidence="1">WSJ</strain>
        <tissue evidence="1">Leaf</tissue>
    </source>
</reference>